<name>A0ABU9N673_9FLAO</name>
<evidence type="ECO:0000313" key="2">
    <source>
        <dbReference type="EMBL" id="MEM0543115.1"/>
    </source>
</evidence>
<evidence type="ECO:0000256" key="1">
    <source>
        <dbReference type="SAM" id="Phobius"/>
    </source>
</evidence>
<keyword evidence="1" id="KW-0812">Transmembrane</keyword>
<reference evidence="2 3" key="1">
    <citation type="submission" date="2024-03" db="EMBL/GenBank/DDBJ databases">
        <title>Two novel species of the genus Flavobacterium exhibiting potentially degradation of complex polysaccharides.</title>
        <authorList>
            <person name="Lian X."/>
        </authorList>
    </citation>
    <scope>NUCLEOTIDE SEQUENCE [LARGE SCALE GENOMIC DNA]</scope>
    <source>
        <strain evidence="3">j3</strain>
    </source>
</reference>
<evidence type="ECO:0000313" key="3">
    <source>
        <dbReference type="Proteomes" id="UP001460072"/>
    </source>
</evidence>
<proteinExistence type="predicted"/>
<evidence type="ECO:0008006" key="4">
    <source>
        <dbReference type="Google" id="ProtNLM"/>
    </source>
</evidence>
<feature type="transmembrane region" description="Helical" evidence="1">
    <location>
        <begin position="45"/>
        <end position="67"/>
    </location>
</feature>
<accession>A0ABU9N673</accession>
<sequence length="125" mass="14274">MESFATSKDKLFEKVENYANTSIDLLKLNAVEKSADVVSSLAHRIVLLSIVAMFTLFINIGVSMYIGKLLNEYYLGFFIVSTFYLVLAMIVYLFRNRFLKMPISNMVITKLLKKVDLDDVLNTSK</sequence>
<comment type="caution">
    <text evidence="2">The sequence shown here is derived from an EMBL/GenBank/DDBJ whole genome shotgun (WGS) entry which is preliminary data.</text>
</comment>
<organism evidence="2 3">
    <name type="scientific">Flavobacterium aureirubrum</name>
    <dbReference type="NCBI Taxonomy" id="3133147"/>
    <lineage>
        <taxon>Bacteria</taxon>
        <taxon>Pseudomonadati</taxon>
        <taxon>Bacteroidota</taxon>
        <taxon>Flavobacteriia</taxon>
        <taxon>Flavobacteriales</taxon>
        <taxon>Flavobacteriaceae</taxon>
        <taxon>Flavobacterium</taxon>
    </lineage>
</organism>
<feature type="transmembrane region" description="Helical" evidence="1">
    <location>
        <begin position="73"/>
        <end position="94"/>
    </location>
</feature>
<keyword evidence="3" id="KW-1185">Reference proteome</keyword>
<keyword evidence="1" id="KW-0472">Membrane</keyword>
<dbReference type="RefSeq" id="WP_342696316.1">
    <property type="nucleotide sequence ID" value="NZ_JBCGDO010000014.1"/>
</dbReference>
<protein>
    <recommendedName>
        <fullName evidence="4">Holin-X, holin superfamily III</fullName>
    </recommendedName>
</protein>
<gene>
    <name evidence="2" type="ORF">WFZ85_10855</name>
</gene>
<dbReference type="Proteomes" id="UP001460072">
    <property type="component" value="Unassembled WGS sequence"/>
</dbReference>
<dbReference type="EMBL" id="JBCGDO010000014">
    <property type="protein sequence ID" value="MEM0543115.1"/>
    <property type="molecule type" value="Genomic_DNA"/>
</dbReference>
<keyword evidence="1" id="KW-1133">Transmembrane helix</keyword>